<reference evidence="10 11" key="1">
    <citation type="submission" date="2019-02" db="EMBL/GenBank/DDBJ databases">
        <title>Siculibacillus lacustris gen. nov., sp. nov., a new rosette-forming bacterium isolated from a freshwater crater lake (Lake St. Ana, Romania).</title>
        <authorList>
            <person name="Felfoldi T."/>
            <person name="Marton Z."/>
            <person name="Szabo A."/>
            <person name="Mentes A."/>
            <person name="Boka K."/>
            <person name="Marialigeti K."/>
            <person name="Mathe I."/>
            <person name="Koncz M."/>
            <person name="Schumann P."/>
            <person name="Toth E."/>
        </authorList>
    </citation>
    <scope>NUCLEOTIDE SEQUENCE [LARGE SCALE GENOMIC DNA]</scope>
    <source>
        <strain evidence="10 11">SA-279</strain>
    </source>
</reference>
<comment type="similarity">
    <text evidence="2">Belongs to the glycosyltransferase 41 family. O-GlcNAc transferase subfamily.</text>
</comment>
<proteinExistence type="inferred from homology"/>
<evidence type="ECO:0000259" key="9">
    <source>
        <dbReference type="Pfam" id="PF13844"/>
    </source>
</evidence>
<accession>A0A4Q9VVD4</accession>
<dbReference type="PROSITE" id="PS50005">
    <property type="entry name" value="TPR"/>
    <property type="match status" value="1"/>
</dbReference>
<evidence type="ECO:0000313" key="11">
    <source>
        <dbReference type="Proteomes" id="UP000292781"/>
    </source>
</evidence>
<evidence type="ECO:0000256" key="2">
    <source>
        <dbReference type="ARBA" id="ARBA00005386"/>
    </source>
</evidence>
<gene>
    <name evidence="10" type="ORF">EYW49_05730</name>
</gene>
<dbReference type="SMART" id="SM00028">
    <property type="entry name" value="TPR"/>
    <property type="match status" value="2"/>
</dbReference>
<dbReference type="SUPFAM" id="SSF48452">
    <property type="entry name" value="TPR-like"/>
    <property type="match status" value="1"/>
</dbReference>
<keyword evidence="6" id="KW-0677">Repeat</keyword>
<dbReference type="EC" id="2.4.1.255" evidence="3"/>
<dbReference type="AlphaFoldDB" id="A0A4Q9VVD4"/>
<comment type="pathway">
    <text evidence="1">Protein modification; protein glycosylation.</text>
</comment>
<dbReference type="Pfam" id="PF13181">
    <property type="entry name" value="TPR_8"/>
    <property type="match status" value="1"/>
</dbReference>
<dbReference type="Gene3D" id="3.40.50.11380">
    <property type="match status" value="1"/>
</dbReference>
<keyword evidence="4" id="KW-0328">Glycosyltransferase</keyword>
<evidence type="ECO:0000256" key="3">
    <source>
        <dbReference type="ARBA" id="ARBA00011970"/>
    </source>
</evidence>
<dbReference type="EMBL" id="SJFN01000006">
    <property type="protein sequence ID" value="TBW39757.1"/>
    <property type="molecule type" value="Genomic_DNA"/>
</dbReference>
<dbReference type="Gene3D" id="1.25.40.10">
    <property type="entry name" value="Tetratricopeptide repeat domain"/>
    <property type="match status" value="1"/>
</dbReference>
<evidence type="ECO:0000256" key="7">
    <source>
        <dbReference type="ARBA" id="ARBA00022803"/>
    </source>
</evidence>
<organism evidence="10 11">
    <name type="scientific">Siculibacillus lacustris</name>
    <dbReference type="NCBI Taxonomy" id="1549641"/>
    <lineage>
        <taxon>Bacteria</taxon>
        <taxon>Pseudomonadati</taxon>
        <taxon>Pseudomonadota</taxon>
        <taxon>Alphaproteobacteria</taxon>
        <taxon>Hyphomicrobiales</taxon>
        <taxon>Ancalomicrobiaceae</taxon>
        <taxon>Siculibacillus</taxon>
    </lineage>
</organism>
<protein>
    <recommendedName>
        <fullName evidence="3">protein O-GlcNAc transferase</fullName>
        <ecNumber evidence="3">2.4.1.255</ecNumber>
    </recommendedName>
</protein>
<dbReference type="RefSeq" id="WP_131307114.1">
    <property type="nucleotide sequence ID" value="NZ_SJFN01000006.1"/>
</dbReference>
<dbReference type="PANTHER" id="PTHR44998:SF1">
    <property type="entry name" value="UDP-N-ACETYLGLUCOSAMINE--PEPTIDE N-ACETYLGLUCOSAMINYLTRANSFERASE 110 KDA SUBUNIT"/>
    <property type="match status" value="1"/>
</dbReference>
<dbReference type="Pfam" id="PF13844">
    <property type="entry name" value="Glyco_transf_41"/>
    <property type="match status" value="2"/>
</dbReference>
<evidence type="ECO:0000313" key="10">
    <source>
        <dbReference type="EMBL" id="TBW39757.1"/>
    </source>
</evidence>
<dbReference type="InterPro" id="IPR029489">
    <property type="entry name" value="OGT/SEC/SPY_C"/>
</dbReference>
<keyword evidence="7 8" id="KW-0802">TPR repeat</keyword>
<evidence type="ECO:0000256" key="6">
    <source>
        <dbReference type="ARBA" id="ARBA00022737"/>
    </source>
</evidence>
<dbReference type="OrthoDB" id="146908at2"/>
<sequence length="669" mass="73714">MSGGVVEALPALPIGRSLGVVDLIRAAEKLRSAGESAAAEQLYAGWVATNRDDPLLYAVLFNFSVILSDSGQIDAARQCLEQAIALNPDFLPLHINLGRTLERLGAVGQAIGQWTVVTGKLAQIDGAGVGYKTTALNQIARALEAAGQDETAEDMLRRSLEIDCHQREVAQHFTALRQRTCTWPVIAPQERIPRAMLMAGISPLSAAAFTDDPLLHLAMAWHYNAEDVGTPEVAHEAWPVAERGEERLRIGYLSSDLREHAVGYLMAEVPELHDRTKVEIFAYYCGPVPAAHDGLNRRYLASVDHWLDISQMDDATAAARIVADGIQILVDVNGYTREGRTKLLALRPAPIIVNWLGYPGTTGSPYHHYIVADDWIVPEDHEVYYSEKVLRLPCYQPNDRKRVVDGNPPTRTSVGLPEDAFVYCCFNGTHKITRFTFERWMKILAAVPGSVLWLLTGTDATNERLRRHAAGFGIAPERIVFAAKMANAFHLARYRLADLFLDTTPYGAHTTASDALWMGVPVLTVSGRSFASRVCGSLIRSAGLPELVATSIDDYVATAIAYGRDRAALAALAERLVAGRDTCVLFDTPLLVRSLEDLYATMWADRRAGRLPVPDLDGLAVHLEVGAGVDHEAIEIQAIPDYRGWWRERLARRHRFRPIPPGTRLFASR</sequence>
<evidence type="ECO:0000256" key="5">
    <source>
        <dbReference type="ARBA" id="ARBA00022679"/>
    </source>
</evidence>
<comment type="caution">
    <text evidence="10">The sequence shown here is derived from an EMBL/GenBank/DDBJ whole genome shotgun (WGS) entry which is preliminary data.</text>
</comment>
<dbReference type="GO" id="GO:0097363">
    <property type="term" value="F:protein O-acetylglucosaminyltransferase activity"/>
    <property type="evidence" value="ECO:0007669"/>
    <property type="project" value="UniProtKB-EC"/>
</dbReference>
<dbReference type="Gene3D" id="3.40.50.2000">
    <property type="entry name" value="Glycogen Phosphorylase B"/>
    <property type="match status" value="1"/>
</dbReference>
<feature type="repeat" description="TPR" evidence="8">
    <location>
        <begin position="57"/>
        <end position="90"/>
    </location>
</feature>
<feature type="domain" description="O-GlcNAc transferase C-terminal" evidence="9">
    <location>
        <begin position="410"/>
        <end position="589"/>
    </location>
</feature>
<evidence type="ECO:0000256" key="4">
    <source>
        <dbReference type="ARBA" id="ARBA00022676"/>
    </source>
</evidence>
<evidence type="ECO:0000256" key="1">
    <source>
        <dbReference type="ARBA" id="ARBA00004922"/>
    </source>
</evidence>
<dbReference type="InterPro" id="IPR011990">
    <property type="entry name" value="TPR-like_helical_dom_sf"/>
</dbReference>
<dbReference type="Proteomes" id="UP000292781">
    <property type="component" value="Unassembled WGS sequence"/>
</dbReference>
<dbReference type="PANTHER" id="PTHR44998">
    <property type="match status" value="1"/>
</dbReference>
<keyword evidence="5 10" id="KW-0808">Transferase</keyword>
<feature type="domain" description="O-GlcNAc transferase C-terminal" evidence="9">
    <location>
        <begin position="243"/>
        <end position="391"/>
    </location>
</feature>
<dbReference type="InterPro" id="IPR019734">
    <property type="entry name" value="TPR_rpt"/>
</dbReference>
<keyword evidence="11" id="KW-1185">Reference proteome</keyword>
<name>A0A4Q9VVD4_9HYPH</name>
<evidence type="ECO:0000256" key="8">
    <source>
        <dbReference type="PROSITE-ProRule" id="PRU00339"/>
    </source>
</evidence>